<dbReference type="Proteomes" id="UP000886891">
    <property type="component" value="Unassembled WGS sequence"/>
</dbReference>
<keyword evidence="2" id="KW-0964">Secreted</keyword>
<evidence type="ECO:0000256" key="2">
    <source>
        <dbReference type="ARBA" id="ARBA00022525"/>
    </source>
</evidence>
<name>A0A9D1SWR5_9FIRM</name>
<accession>A0A9D1SWR5</accession>
<dbReference type="Pfam" id="PF17210">
    <property type="entry name" value="SdrD_B"/>
    <property type="match status" value="1"/>
</dbReference>
<comment type="subcellular location">
    <subcellularLocation>
        <location evidence="1">Secreted</location>
    </subcellularLocation>
</comment>
<evidence type="ECO:0000259" key="4">
    <source>
        <dbReference type="Pfam" id="PF17210"/>
    </source>
</evidence>
<keyword evidence="3" id="KW-0732">Signal</keyword>
<feature type="domain" description="SD-repeat containing protein B" evidence="4">
    <location>
        <begin position="396"/>
        <end position="474"/>
    </location>
</feature>
<protein>
    <recommendedName>
        <fullName evidence="4">SD-repeat containing protein B domain-containing protein</fullName>
    </recommendedName>
</protein>
<sequence>MNYFAKKRAIAIIAAIAVILTVAVAAVALGLQTAGRAGTIELPDPPVDIPDMLSMKDITLPEGIDLDELGIFLYKGGAVQNPASWVRYDQSDVPFDETHKTVFYAHGMGEAQYMPFADRWRAAGYNVATFLWGPFSRFDPATGQNNVWTASPDLMRWINPDGDIVKDNPSDHSVAEIYAACYYDFLSTHRFRGDELIIAGHSLGGQMSIAISNILLQYYKAGSIGAEFLPDRVALLDPYITGMSVPNATISWSGMAMTEGINRVAAETAAQLLEYGIPVEFYRTSAFVAMPALLGSELSKQYNARFMEDVVYVEYDYTGDDIFERAHTIVWDLYLGGIVNPAYDDQTSGRGYGIGIRTPYVYSLMRTGEQYKGSLNGTPEQFDDDTMASVGIDAAVIGGIAFCDENGNGRMDERMGSRVAGVKVELIDAASGKVIDSTLTGEGGWYRFFVKDVSKQYRVRATKDGARFSAVTDGAWYNANKIAGGTSEAFGLTDRYDAQIINIGILK</sequence>
<dbReference type="Gene3D" id="2.60.40.10">
    <property type="entry name" value="Immunoglobulins"/>
    <property type="match status" value="1"/>
</dbReference>
<dbReference type="InterPro" id="IPR033764">
    <property type="entry name" value="Sdr_B"/>
</dbReference>
<evidence type="ECO:0000256" key="3">
    <source>
        <dbReference type="ARBA" id="ARBA00022729"/>
    </source>
</evidence>
<dbReference type="GO" id="GO:0005576">
    <property type="term" value="C:extracellular region"/>
    <property type="evidence" value="ECO:0007669"/>
    <property type="project" value="UniProtKB-SubCell"/>
</dbReference>
<dbReference type="AlphaFoldDB" id="A0A9D1SWR5"/>
<dbReference type="InterPro" id="IPR013783">
    <property type="entry name" value="Ig-like_fold"/>
</dbReference>
<organism evidence="5 6">
    <name type="scientific">Candidatus Stercoripulliclostridium merdipullorum</name>
    <dbReference type="NCBI Taxonomy" id="2840952"/>
    <lineage>
        <taxon>Bacteria</taxon>
        <taxon>Bacillati</taxon>
        <taxon>Bacillota</taxon>
        <taxon>Clostridia</taxon>
        <taxon>Eubacteriales</taxon>
        <taxon>Candidatus Stercoripulliclostridium</taxon>
    </lineage>
</organism>
<evidence type="ECO:0000256" key="1">
    <source>
        <dbReference type="ARBA" id="ARBA00004613"/>
    </source>
</evidence>
<comment type="caution">
    <text evidence="5">The sequence shown here is derived from an EMBL/GenBank/DDBJ whole genome shotgun (WGS) entry which is preliminary data.</text>
</comment>
<evidence type="ECO:0000313" key="6">
    <source>
        <dbReference type="Proteomes" id="UP000886891"/>
    </source>
</evidence>
<reference evidence="5" key="1">
    <citation type="submission" date="2020-10" db="EMBL/GenBank/DDBJ databases">
        <authorList>
            <person name="Gilroy R."/>
        </authorList>
    </citation>
    <scope>NUCLEOTIDE SEQUENCE</scope>
    <source>
        <strain evidence="5">23406</strain>
    </source>
</reference>
<dbReference type="SUPFAM" id="SSF53474">
    <property type="entry name" value="alpha/beta-Hydrolases"/>
    <property type="match status" value="1"/>
</dbReference>
<reference evidence="5" key="2">
    <citation type="journal article" date="2021" name="PeerJ">
        <title>Extensive microbial diversity within the chicken gut microbiome revealed by metagenomics and culture.</title>
        <authorList>
            <person name="Gilroy R."/>
            <person name="Ravi A."/>
            <person name="Getino M."/>
            <person name="Pursley I."/>
            <person name="Horton D.L."/>
            <person name="Alikhan N.F."/>
            <person name="Baker D."/>
            <person name="Gharbi K."/>
            <person name="Hall N."/>
            <person name="Watson M."/>
            <person name="Adriaenssens E.M."/>
            <person name="Foster-Nyarko E."/>
            <person name="Jarju S."/>
            <person name="Secka A."/>
            <person name="Antonio M."/>
            <person name="Oren A."/>
            <person name="Chaudhuri R.R."/>
            <person name="La Ragione R."/>
            <person name="Hildebrand F."/>
            <person name="Pallen M.J."/>
        </authorList>
    </citation>
    <scope>NUCLEOTIDE SEQUENCE</scope>
    <source>
        <strain evidence="5">23406</strain>
    </source>
</reference>
<dbReference type="SUPFAM" id="SSF117074">
    <property type="entry name" value="Hypothetical protein PA1324"/>
    <property type="match status" value="1"/>
</dbReference>
<evidence type="ECO:0000313" key="5">
    <source>
        <dbReference type="EMBL" id="HIU99902.1"/>
    </source>
</evidence>
<dbReference type="EMBL" id="DVOH01000016">
    <property type="protein sequence ID" value="HIU99902.1"/>
    <property type="molecule type" value="Genomic_DNA"/>
</dbReference>
<proteinExistence type="predicted"/>
<gene>
    <name evidence="5" type="ORF">IAB14_02160</name>
</gene>
<dbReference type="InterPro" id="IPR029058">
    <property type="entry name" value="AB_hydrolase_fold"/>
</dbReference>
<dbReference type="Gene3D" id="3.40.50.1820">
    <property type="entry name" value="alpha/beta hydrolase"/>
    <property type="match status" value="1"/>
</dbReference>